<evidence type="ECO:0000313" key="3">
    <source>
        <dbReference type="Proteomes" id="UP001605036"/>
    </source>
</evidence>
<organism evidence="2 3">
    <name type="scientific">Riccia fluitans</name>
    <dbReference type="NCBI Taxonomy" id="41844"/>
    <lineage>
        <taxon>Eukaryota</taxon>
        <taxon>Viridiplantae</taxon>
        <taxon>Streptophyta</taxon>
        <taxon>Embryophyta</taxon>
        <taxon>Marchantiophyta</taxon>
        <taxon>Marchantiopsida</taxon>
        <taxon>Marchantiidae</taxon>
        <taxon>Marchantiales</taxon>
        <taxon>Ricciaceae</taxon>
        <taxon>Riccia</taxon>
    </lineage>
</organism>
<evidence type="ECO:0000256" key="1">
    <source>
        <dbReference type="SAM" id="SignalP"/>
    </source>
</evidence>
<dbReference type="EMBL" id="JBHFFA010000003">
    <property type="protein sequence ID" value="KAL2634733.1"/>
    <property type="molecule type" value="Genomic_DNA"/>
</dbReference>
<gene>
    <name evidence="2" type="ORF">R1flu_006212</name>
</gene>
<accession>A0ABD1YW42</accession>
<comment type="caution">
    <text evidence="2">The sequence shown here is derived from an EMBL/GenBank/DDBJ whole genome shotgun (WGS) entry which is preliminary data.</text>
</comment>
<feature type="signal peptide" evidence="1">
    <location>
        <begin position="1"/>
        <end position="19"/>
    </location>
</feature>
<feature type="chain" id="PRO_5044823546" evidence="1">
    <location>
        <begin position="20"/>
        <end position="128"/>
    </location>
</feature>
<dbReference type="AlphaFoldDB" id="A0ABD1YW42"/>
<dbReference type="Proteomes" id="UP001605036">
    <property type="component" value="Unassembled WGS sequence"/>
</dbReference>
<proteinExistence type="predicted"/>
<keyword evidence="3" id="KW-1185">Reference proteome</keyword>
<evidence type="ECO:0000313" key="2">
    <source>
        <dbReference type="EMBL" id="KAL2634733.1"/>
    </source>
</evidence>
<sequence length="128" mass="14403">MKRVLVVLVVLSFWCASSSFFLRAEGRPLLERPQASDLKELADWLRREAKHAVGVVEDFGVGEDQVDEIVTKADKWKRVSALPKVVQKPTDSNLDEIDRLKLSINKILCESMEEGCDHMDDVEGSSAM</sequence>
<name>A0ABD1YW42_9MARC</name>
<protein>
    <submittedName>
        <fullName evidence="2">Uncharacterized protein</fullName>
    </submittedName>
</protein>
<reference evidence="2 3" key="1">
    <citation type="submission" date="2024-09" db="EMBL/GenBank/DDBJ databases">
        <title>Chromosome-scale assembly of Riccia fluitans.</title>
        <authorList>
            <person name="Paukszto L."/>
            <person name="Sawicki J."/>
            <person name="Karawczyk K."/>
            <person name="Piernik-Szablinska J."/>
            <person name="Szczecinska M."/>
            <person name="Mazdziarz M."/>
        </authorList>
    </citation>
    <scope>NUCLEOTIDE SEQUENCE [LARGE SCALE GENOMIC DNA]</scope>
    <source>
        <strain evidence="2">Rf_01</strain>
        <tissue evidence="2">Aerial parts of the thallus</tissue>
    </source>
</reference>
<keyword evidence="1" id="KW-0732">Signal</keyword>